<dbReference type="CDD" id="cd03249">
    <property type="entry name" value="ABC_MTABC3_MDL1_MDL2"/>
    <property type="match status" value="1"/>
</dbReference>
<comment type="subcellular location">
    <subcellularLocation>
        <location evidence="1">Membrane</location>
        <topology evidence="1">Multi-pass membrane protein</topology>
    </subcellularLocation>
</comment>
<feature type="transmembrane region" description="Helical" evidence="9">
    <location>
        <begin position="849"/>
        <end position="869"/>
    </location>
</feature>
<feature type="transmembrane region" description="Helical" evidence="9">
    <location>
        <begin position="199"/>
        <end position="221"/>
    </location>
</feature>
<dbReference type="InterPro" id="IPR003439">
    <property type="entry name" value="ABC_transporter-like_ATP-bd"/>
</dbReference>
<feature type="compositionally biased region" description="Basic and acidic residues" evidence="8">
    <location>
        <begin position="14"/>
        <end position="23"/>
    </location>
</feature>
<feature type="domain" description="ABC transmembrane type-1" evidence="11">
    <location>
        <begin position="157"/>
        <end position="264"/>
    </location>
</feature>
<dbReference type="SUPFAM" id="SSF90123">
    <property type="entry name" value="ABC transporter transmembrane region"/>
    <property type="match status" value="2"/>
</dbReference>
<dbReference type="InterPro" id="IPR036640">
    <property type="entry name" value="ABC1_TM_sf"/>
</dbReference>
<dbReference type="SUPFAM" id="SSF52540">
    <property type="entry name" value="P-loop containing nucleoside triphosphate hydrolases"/>
    <property type="match status" value="2"/>
</dbReference>
<feature type="region of interest" description="Disordered" evidence="8">
    <location>
        <begin position="1"/>
        <end position="23"/>
    </location>
</feature>
<dbReference type="FunFam" id="3.40.50.300:FF:000913">
    <property type="entry name" value="ABC multidrug transporter SitT"/>
    <property type="match status" value="1"/>
</dbReference>
<feature type="transmembrane region" description="Helical" evidence="9">
    <location>
        <begin position="621"/>
        <end position="643"/>
    </location>
</feature>
<evidence type="ECO:0000256" key="7">
    <source>
        <dbReference type="ARBA" id="ARBA00023136"/>
    </source>
</evidence>
<evidence type="ECO:0000256" key="3">
    <source>
        <dbReference type="ARBA" id="ARBA00022692"/>
    </source>
</evidence>
<dbReference type="InterPro" id="IPR011527">
    <property type="entry name" value="ABC1_TM_dom"/>
</dbReference>
<gene>
    <name evidence="12" type="ORF">NW762_008397</name>
</gene>
<dbReference type="PANTHER" id="PTHR43394">
    <property type="entry name" value="ATP-DEPENDENT PERMEASE MDL1, MITOCHONDRIAL"/>
    <property type="match status" value="1"/>
</dbReference>
<feature type="domain" description="ABC transporter" evidence="10">
    <location>
        <begin position="299"/>
        <end position="543"/>
    </location>
</feature>
<dbReference type="GO" id="GO:0005524">
    <property type="term" value="F:ATP binding"/>
    <property type="evidence" value="ECO:0007669"/>
    <property type="project" value="UniProtKB-KW"/>
</dbReference>
<evidence type="ECO:0000256" key="4">
    <source>
        <dbReference type="ARBA" id="ARBA00022741"/>
    </source>
</evidence>
<dbReference type="InterPro" id="IPR017871">
    <property type="entry name" value="ABC_transporter-like_CS"/>
</dbReference>
<dbReference type="CDD" id="cd18578">
    <property type="entry name" value="ABC_6TM_Pgp_ABCB1_D2_like"/>
    <property type="match status" value="1"/>
</dbReference>
<dbReference type="PANTHER" id="PTHR43394:SF27">
    <property type="entry name" value="ATP-DEPENDENT TRANSLOCASE ABCB1-LIKE"/>
    <property type="match status" value="1"/>
</dbReference>
<evidence type="ECO:0000313" key="13">
    <source>
        <dbReference type="Proteomes" id="UP001152049"/>
    </source>
</evidence>
<evidence type="ECO:0000256" key="8">
    <source>
        <dbReference type="SAM" id="MobiDB-lite"/>
    </source>
</evidence>
<feature type="transmembrane region" description="Helical" evidence="9">
    <location>
        <begin position="881"/>
        <end position="904"/>
    </location>
</feature>
<dbReference type="Pfam" id="PF00664">
    <property type="entry name" value="ABC_membrane"/>
    <property type="match status" value="2"/>
</dbReference>
<organism evidence="12 13">
    <name type="scientific">Fusarium torreyae</name>
    <dbReference type="NCBI Taxonomy" id="1237075"/>
    <lineage>
        <taxon>Eukaryota</taxon>
        <taxon>Fungi</taxon>
        <taxon>Dikarya</taxon>
        <taxon>Ascomycota</taxon>
        <taxon>Pezizomycotina</taxon>
        <taxon>Sordariomycetes</taxon>
        <taxon>Hypocreomycetidae</taxon>
        <taxon>Hypocreales</taxon>
        <taxon>Nectriaceae</taxon>
        <taxon>Fusarium</taxon>
    </lineage>
</organism>
<dbReference type="GO" id="GO:0005743">
    <property type="term" value="C:mitochondrial inner membrane"/>
    <property type="evidence" value="ECO:0007669"/>
    <property type="project" value="TreeGrafter"/>
</dbReference>
<reference evidence="12" key="1">
    <citation type="submission" date="2022-09" db="EMBL/GenBank/DDBJ databases">
        <title>Fusarium specimens isolated from Avocado Roots.</title>
        <authorList>
            <person name="Stajich J."/>
            <person name="Roper C."/>
            <person name="Heimlech-Rivalta G."/>
        </authorList>
    </citation>
    <scope>NUCLEOTIDE SEQUENCE</scope>
    <source>
        <strain evidence="12">CF00136</strain>
    </source>
</reference>
<dbReference type="Proteomes" id="UP001152049">
    <property type="component" value="Unassembled WGS sequence"/>
</dbReference>
<dbReference type="GO" id="GO:0015421">
    <property type="term" value="F:ABC-type oligopeptide transporter activity"/>
    <property type="evidence" value="ECO:0007669"/>
    <property type="project" value="TreeGrafter"/>
</dbReference>
<evidence type="ECO:0000259" key="11">
    <source>
        <dbReference type="PROSITE" id="PS50929"/>
    </source>
</evidence>
<keyword evidence="3 9" id="KW-0812">Transmembrane</keyword>
<evidence type="ECO:0000256" key="2">
    <source>
        <dbReference type="ARBA" id="ARBA00007577"/>
    </source>
</evidence>
<comment type="similarity">
    <text evidence="2">Belongs to the ABC transporter superfamily. ABCB family. Multidrug resistance exporter (TC 3.A.1.201) subfamily.</text>
</comment>
<feature type="domain" description="ABC transmembrane type-1" evidence="11">
    <location>
        <begin position="46"/>
        <end position="156"/>
    </location>
</feature>
<dbReference type="SMART" id="SM00382">
    <property type="entry name" value="AAA"/>
    <property type="match status" value="2"/>
</dbReference>
<dbReference type="GO" id="GO:0016887">
    <property type="term" value="F:ATP hydrolysis activity"/>
    <property type="evidence" value="ECO:0007669"/>
    <property type="project" value="InterPro"/>
</dbReference>
<feature type="domain" description="ABC transmembrane type-1" evidence="11">
    <location>
        <begin position="623"/>
        <end position="910"/>
    </location>
</feature>
<feature type="transmembrane region" description="Helical" evidence="9">
    <location>
        <begin position="96"/>
        <end position="120"/>
    </location>
</feature>
<keyword evidence="6 9" id="KW-1133">Transmembrane helix</keyword>
<evidence type="ECO:0000256" key="5">
    <source>
        <dbReference type="ARBA" id="ARBA00022840"/>
    </source>
</evidence>
<dbReference type="InterPro" id="IPR039421">
    <property type="entry name" value="Type_1_exporter"/>
</dbReference>
<feature type="transmembrane region" description="Helical" evidence="9">
    <location>
        <begin position="233"/>
        <end position="256"/>
    </location>
</feature>
<sequence length="1189" mass="130207">MSQKAEIADLPDNTQDKQEEEKKEGSVREYFRVFQYADRLDRLLYAIAAAGAIASGASLPLMTLVFGSSTSALNEFAADQRSAEQFQDKVDSLVLYFVYLFIGRFVVGYLATLCVCTAAARTTNAMRKAFLDSLLRQEIWYFDKQGNGAVATQVTTTALVQDVLGSSKTICAFGAETKIIKWYDEYLQEAYREGKKKSLIYGVLFSSQNFLVMSGTALAFWEGFRLFQSGDIPNVGTVFTVTLSVTLGATSLIIILPQISAITNASSAAAELFSVIDKPSLLNPLSTEGKQPATCTGELEFCDLQFAYPARPTAKVLHNLNLRIPAGKTTALVGPSGCGKSTLVGLLERWYQPTSGKILLDGCDITEYNTSWLRSNMRLVQQEPTLFQGTVFQNVARGFVDGQLDLAVSEQKKLVREACIAADAHDFIQKLPSGYDTSIGERGGMLSGGQRQRICIARSVVSNPKILLFDEATSALDPRAERVVQDALNIVSKDKTTLIIAHKLATVMSADNIAVMTNGQVVEQGNHHELLKRDGLYAAMVRAQDLGPKEVDDGHMVDEKTYKVDSDDAPHPLDSYDTALSGISPQDSEINTNHLSAGTAGYSLAKCIITMLKEHPDLYPWYAVLGVAYLILGGTYPGQAILFSRLVRTFTLQGSEARQQADFYSLMFFVLALGNLAGYFCIGLATNAIGQTLTYRYRREMLERVLSFDQDFFDCPENSSGALTAKLSSAPTAVQELLSANFGLMVNVVINLVASSALGIAFGWKLGLSLVVSAILIIVGSGYIRIRLDQKLEALTERQFASSAGLATEAVTSIRTVSLLTLEKAIMEDYSKSLDFITSKVIRNLIPTLIPYSLSQSADFLVLALGFWYGSRLISSGEYTVTQFFVIFVSVIFGSQAAAQFFTWTTSITKAKSSANYILWLRTLEPSIRENDENMHHGPSADNLSVGAENVEFYYPQRDSAKVLHGISMDVKPGSYAAFVGPSGCGKSTIVSLIERFYDPSSGRITLNDQDVSAMSPVLYRQHMSLVQQEPPLYPGSVRDNIAIGLDYEPSDEEMREACRQANALDFVVSLPEGLNTPCGSRGLQFSGGQRQRIAVARALIRKPRLLLLDEATSALDTQSEQVVQQALDEAASGRTTIAVAHRLSTIRHADVIFVIEDGRIAEMGTHEELQKLRRRYYAMCLSQSLDQA</sequence>
<feature type="transmembrane region" description="Helical" evidence="9">
    <location>
        <begin position="742"/>
        <end position="762"/>
    </location>
</feature>
<evidence type="ECO:0000313" key="12">
    <source>
        <dbReference type="EMBL" id="KAJ4258248.1"/>
    </source>
</evidence>
<dbReference type="EMBL" id="JAOQAZ010000016">
    <property type="protein sequence ID" value="KAJ4258248.1"/>
    <property type="molecule type" value="Genomic_DNA"/>
</dbReference>
<dbReference type="Pfam" id="PF00005">
    <property type="entry name" value="ABC_tran"/>
    <property type="match status" value="2"/>
</dbReference>
<dbReference type="OrthoDB" id="6500128at2759"/>
<evidence type="ECO:0000256" key="1">
    <source>
        <dbReference type="ARBA" id="ARBA00004141"/>
    </source>
</evidence>
<dbReference type="PROSITE" id="PS00211">
    <property type="entry name" value="ABC_TRANSPORTER_1"/>
    <property type="match status" value="2"/>
</dbReference>
<feature type="transmembrane region" description="Helical" evidence="9">
    <location>
        <begin position="663"/>
        <end position="689"/>
    </location>
</feature>
<comment type="caution">
    <text evidence="12">The sequence shown here is derived from an EMBL/GenBank/DDBJ whole genome shotgun (WGS) entry which is preliminary data.</text>
</comment>
<evidence type="ECO:0000256" key="6">
    <source>
        <dbReference type="ARBA" id="ARBA00022989"/>
    </source>
</evidence>
<keyword evidence="7 9" id="KW-0472">Membrane</keyword>
<dbReference type="FunFam" id="3.40.50.300:FF:001797">
    <property type="entry name" value="ABC transporter, putative"/>
    <property type="match status" value="1"/>
</dbReference>
<protein>
    <recommendedName>
        <fullName evidence="14">ABC transporter</fullName>
    </recommendedName>
</protein>
<dbReference type="Gene3D" id="3.40.50.300">
    <property type="entry name" value="P-loop containing nucleotide triphosphate hydrolases"/>
    <property type="match status" value="2"/>
</dbReference>
<evidence type="ECO:0000256" key="9">
    <source>
        <dbReference type="SAM" id="Phobius"/>
    </source>
</evidence>
<feature type="transmembrane region" description="Helical" evidence="9">
    <location>
        <begin position="43"/>
        <end position="66"/>
    </location>
</feature>
<feature type="transmembrane region" description="Helical" evidence="9">
    <location>
        <begin position="768"/>
        <end position="786"/>
    </location>
</feature>
<evidence type="ECO:0000259" key="10">
    <source>
        <dbReference type="PROSITE" id="PS50893"/>
    </source>
</evidence>
<name>A0A9W8S041_9HYPO</name>
<dbReference type="PROSITE" id="PS50929">
    <property type="entry name" value="ABC_TM1F"/>
    <property type="match status" value="3"/>
</dbReference>
<evidence type="ECO:0008006" key="14">
    <source>
        <dbReference type="Google" id="ProtNLM"/>
    </source>
</evidence>
<dbReference type="InterPro" id="IPR027417">
    <property type="entry name" value="P-loop_NTPase"/>
</dbReference>
<keyword evidence="5" id="KW-0067">ATP-binding</keyword>
<accession>A0A9W8S041</accession>
<proteinExistence type="inferred from homology"/>
<dbReference type="CDD" id="cd18577">
    <property type="entry name" value="ABC_6TM_Pgp_ABCB1_D1_like"/>
    <property type="match status" value="1"/>
</dbReference>
<keyword evidence="4" id="KW-0547">Nucleotide-binding</keyword>
<dbReference type="GO" id="GO:0090374">
    <property type="term" value="P:oligopeptide export from mitochondrion"/>
    <property type="evidence" value="ECO:0007669"/>
    <property type="project" value="TreeGrafter"/>
</dbReference>
<dbReference type="AlphaFoldDB" id="A0A9W8S041"/>
<keyword evidence="13" id="KW-1185">Reference proteome</keyword>
<feature type="domain" description="ABC transporter" evidence="10">
    <location>
        <begin position="946"/>
        <end position="1183"/>
    </location>
</feature>
<dbReference type="Gene3D" id="1.20.1560.10">
    <property type="entry name" value="ABC transporter type 1, transmembrane domain"/>
    <property type="match status" value="2"/>
</dbReference>
<dbReference type="InterPro" id="IPR003593">
    <property type="entry name" value="AAA+_ATPase"/>
</dbReference>
<dbReference type="PROSITE" id="PS50893">
    <property type="entry name" value="ABC_TRANSPORTER_2"/>
    <property type="match status" value="2"/>
</dbReference>